<feature type="region of interest" description="Disordered" evidence="1">
    <location>
        <begin position="1"/>
        <end position="73"/>
    </location>
</feature>
<reference evidence="2" key="2">
    <citation type="submission" date="2020-09" db="EMBL/GenBank/DDBJ databases">
        <authorList>
            <person name="Sun Q."/>
            <person name="Zhou Y."/>
        </authorList>
    </citation>
    <scope>NUCLEOTIDE SEQUENCE</scope>
    <source>
        <strain evidence="2">CGMCC 4.7278</strain>
    </source>
</reference>
<gene>
    <name evidence="2" type="ORF">GCM10011591_22990</name>
</gene>
<proteinExistence type="predicted"/>
<name>A0A917QHE0_9NOCA</name>
<evidence type="ECO:0000256" key="1">
    <source>
        <dbReference type="SAM" id="MobiDB-lite"/>
    </source>
</evidence>
<reference evidence="2" key="1">
    <citation type="journal article" date="2014" name="Int. J. Syst. Evol. Microbiol.">
        <title>Complete genome sequence of Corynebacterium casei LMG S-19264T (=DSM 44701T), isolated from a smear-ripened cheese.</title>
        <authorList>
            <consortium name="US DOE Joint Genome Institute (JGI-PGF)"/>
            <person name="Walter F."/>
            <person name="Albersmeier A."/>
            <person name="Kalinowski J."/>
            <person name="Ruckert C."/>
        </authorList>
    </citation>
    <scope>NUCLEOTIDE SEQUENCE</scope>
    <source>
        <strain evidence="2">CGMCC 4.7278</strain>
    </source>
</reference>
<dbReference type="Proteomes" id="UP000612956">
    <property type="component" value="Unassembled WGS sequence"/>
</dbReference>
<protein>
    <submittedName>
        <fullName evidence="2">Uncharacterized protein</fullName>
    </submittedName>
</protein>
<evidence type="ECO:0000313" key="3">
    <source>
        <dbReference type="Proteomes" id="UP000612956"/>
    </source>
</evidence>
<dbReference type="AlphaFoldDB" id="A0A917QHE0"/>
<keyword evidence="3" id="KW-1185">Reference proteome</keyword>
<feature type="compositionally biased region" description="Basic and acidic residues" evidence="1">
    <location>
        <begin position="23"/>
        <end position="38"/>
    </location>
</feature>
<comment type="caution">
    <text evidence="2">The sequence shown here is derived from an EMBL/GenBank/DDBJ whole genome shotgun (WGS) entry which is preliminary data.</text>
</comment>
<dbReference type="RefSeq" id="WP_188828890.1">
    <property type="nucleotide sequence ID" value="NZ_BMMW01000002.1"/>
</dbReference>
<evidence type="ECO:0000313" key="2">
    <source>
        <dbReference type="EMBL" id="GGK50843.1"/>
    </source>
</evidence>
<sequence length="85" mass="9899">MSEEAFGKIFQTAEEASLQPLSDEERAAERRMFDEARARWHTTPPADPASIPERFHDDYVGTDHEGRTYDPQTRQWYDELGRLGK</sequence>
<feature type="compositionally biased region" description="Basic and acidic residues" evidence="1">
    <location>
        <begin position="53"/>
        <end position="68"/>
    </location>
</feature>
<organism evidence="2 3">
    <name type="scientific">Nocardia camponoti</name>
    <dbReference type="NCBI Taxonomy" id="1616106"/>
    <lineage>
        <taxon>Bacteria</taxon>
        <taxon>Bacillati</taxon>
        <taxon>Actinomycetota</taxon>
        <taxon>Actinomycetes</taxon>
        <taxon>Mycobacteriales</taxon>
        <taxon>Nocardiaceae</taxon>
        <taxon>Nocardia</taxon>
    </lineage>
</organism>
<accession>A0A917QHE0</accession>
<dbReference type="EMBL" id="BMMW01000002">
    <property type="protein sequence ID" value="GGK50843.1"/>
    <property type="molecule type" value="Genomic_DNA"/>
</dbReference>